<evidence type="ECO:0000256" key="1">
    <source>
        <dbReference type="SAM" id="MobiDB-lite"/>
    </source>
</evidence>
<reference evidence="4" key="2">
    <citation type="submission" date="2019-09" db="UniProtKB">
        <authorList>
            <consortium name="WormBaseParasite"/>
        </authorList>
    </citation>
    <scope>IDENTIFICATION</scope>
</reference>
<evidence type="ECO:0000313" key="3">
    <source>
        <dbReference type="Proteomes" id="UP000050761"/>
    </source>
</evidence>
<reference evidence="2 3" key="1">
    <citation type="submission" date="2018-11" db="EMBL/GenBank/DDBJ databases">
        <authorList>
            <consortium name="Pathogen Informatics"/>
        </authorList>
    </citation>
    <scope>NUCLEOTIDE SEQUENCE [LARGE SCALE GENOMIC DNA]</scope>
</reference>
<feature type="compositionally biased region" description="Basic residues" evidence="1">
    <location>
        <begin position="10"/>
        <end position="40"/>
    </location>
</feature>
<protein>
    <submittedName>
        <fullName evidence="2 4">Uncharacterized protein</fullName>
    </submittedName>
</protein>
<sequence length="75" mass="8904">MATATTMTRTKWKKKTTAQRRTRRKRDERRRLSARRSRHRRHLARTVFSSLVRSHSARAQFTDPRSGFAPLIRVG</sequence>
<dbReference type="EMBL" id="UZAH01026460">
    <property type="protein sequence ID" value="VDO81071.1"/>
    <property type="molecule type" value="Genomic_DNA"/>
</dbReference>
<organism evidence="3 4">
    <name type="scientific">Heligmosomoides polygyrus</name>
    <name type="common">Parasitic roundworm</name>
    <dbReference type="NCBI Taxonomy" id="6339"/>
    <lineage>
        <taxon>Eukaryota</taxon>
        <taxon>Metazoa</taxon>
        <taxon>Ecdysozoa</taxon>
        <taxon>Nematoda</taxon>
        <taxon>Chromadorea</taxon>
        <taxon>Rhabditida</taxon>
        <taxon>Rhabditina</taxon>
        <taxon>Rhabditomorpha</taxon>
        <taxon>Strongyloidea</taxon>
        <taxon>Heligmosomidae</taxon>
        <taxon>Heligmosomoides</taxon>
    </lineage>
</organism>
<accession>A0A183FPG8</accession>
<dbReference type="WBParaSite" id="HPBE_0000950701-mRNA-1">
    <property type="protein sequence ID" value="HPBE_0000950701-mRNA-1"/>
    <property type="gene ID" value="HPBE_0000950701"/>
</dbReference>
<keyword evidence="3" id="KW-1185">Reference proteome</keyword>
<gene>
    <name evidence="2" type="ORF">HPBE_LOCUS9508</name>
</gene>
<evidence type="ECO:0000313" key="4">
    <source>
        <dbReference type="WBParaSite" id="HPBE_0000950701-mRNA-1"/>
    </source>
</evidence>
<name>A0A183FPG8_HELPZ</name>
<feature type="region of interest" description="Disordered" evidence="1">
    <location>
        <begin position="1"/>
        <end position="40"/>
    </location>
</feature>
<dbReference type="AlphaFoldDB" id="A0A183FPG8"/>
<proteinExistence type="predicted"/>
<dbReference type="Proteomes" id="UP000050761">
    <property type="component" value="Unassembled WGS sequence"/>
</dbReference>
<evidence type="ECO:0000313" key="2">
    <source>
        <dbReference type="EMBL" id="VDO81071.1"/>
    </source>
</evidence>
<accession>A0A3P7Y230</accession>